<dbReference type="RefSeq" id="WP_338003268.1">
    <property type="nucleotide sequence ID" value="NZ_JAOPKA010000004.1"/>
</dbReference>
<protein>
    <submittedName>
        <fullName evidence="2">Glycosyltransferase</fullName>
        <ecNumber evidence="2">2.4.-.-</ecNumber>
    </submittedName>
</protein>
<comment type="caution">
    <text evidence="2">The sequence shown here is derived from an EMBL/GenBank/DDBJ whole genome shotgun (WGS) entry which is preliminary data.</text>
</comment>
<dbReference type="AlphaFoldDB" id="A0AAP2YXN3"/>
<dbReference type="SUPFAM" id="SSF53448">
    <property type="entry name" value="Nucleotide-diphospho-sugar transferases"/>
    <property type="match status" value="1"/>
</dbReference>
<sequence length="274" mass="29827">MTRTVGLVVPAYRPDVDTLSTYVEALAAHVDPEPTVIRIELDAATDETERALETLSTSAPVPVTINAVARRRGKGAAITAGFEALETDVRAFADADGSTPASSVRDVIEAVVEGRANLAAGSRRHPDAVVESHQSFARKRLGDVFAWTASRVLDVSLYDYQCGAKAIDSETWAAVRTHLCEPGFAWDIELIALTHALGYRVLEVPVTWEDDPRSTVSPIGTSIELGLSLCRSRHRAKHIRGDRVHTAIANQRSQPATLLERFVRDSTSDSCEER</sequence>
<gene>
    <name evidence="2" type="ORF">OB960_08445</name>
</gene>
<dbReference type="Gene3D" id="3.90.550.10">
    <property type="entry name" value="Spore Coat Polysaccharide Biosynthesis Protein SpsA, Chain A"/>
    <property type="match status" value="1"/>
</dbReference>
<dbReference type="EC" id="2.4.-.-" evidence="2"/>
<keyword evidence="2" id="KW-0328">Glycosyltransferase</keyword>
<dbReference type="Proteomes" id="UP001321018">
    <property type="component" value="Unassembled WGS sequence"/>
</dbReference>
<dbReference type="GO" id="GO:0006487">
    <property type="term" value="P:protein N-linked glycosylation"/>
    <property type="evidence" value="ECO:0007669"/>
    <property type="project" value="TreeGrafter"/>
</dbReference>
<dbReference type="EMBL" id="JAOPKA010000004">
    <property type="protein sequence ID" value="MCU4741431.1"/>
    <property type="molecule type" value="Genomic_DNA"/>
</dbReference>
<keyword evidence="2" id="KW-0808">Transferase</keyword>
<evidence type="ECO:0000313" key="3">
    <source>
        <dbReference type="Proteomes" id="UP001321018"/>
    </source>
</evidence>
<reference evidence="2" key="1">
    <citation type="submission" date="2022-09" db="EMBL/GenBank/DDBJ databases">
        <title>Enrichment on poylsaccharides allowed isolation of novel metabolic and taxonomic groups of Haloarchaea.</title>
        <authorList>
            <person name="Sorokin D.Y."/>
            <person name="Elcheninov A.G."/>
            <person name="Khizhniak T.V."/>
            <person name="Kolganova T.V."/>
            <person name="Kublanov I.V."/>
        </authorList>
    </citation>
    <scope>NUCLEOTIDE SEQUENCE</scope>
    <source>
        <strain evidence="2">AArc-xg1-1</strain>
    </source>
</reference>
<proteinExistence type="predicted"/>
<dbReference type="GO" id="GO:0016757">
    <property type="term" value="F:glycosyltransferase activity"/>
    <property type="evidence" value="ECO:0007669"/>
    <property type="project" value="UniProtKB-KW"/>
</dbReference>
<name>A0AAP2YXN3_9EURY</name>
<dbReference type="Pfam" id="PF00535">
    <property type="entry name" value="Glycos_transf_2"/>
    <property type="match status" value="1"/>
</dbReference>
<dbReference type="PANTHER" id="PTHR10859">
    <property type="entry name" value="GLYCOSYL TRANSFERASE"/>
    <property type="match status" value="1"/>
</dbReference>
<accession>A0AAP2YXN3</accession>
<dbReference type="PANTHER" id="PTHR10859:SF91">
    <property type="entry name" value="DOLICHYL-PHOSPHATE BETA-GLUCOSYLTRANSFERASE"/>
    <property type="match status" value="1"/>
</dbReference>
<feature type="domain" description="Glycosyltransferase 2-like" evidence="1">
    <location>
        <begin position="8"/>
        <end position="128"/>
    </location>
</feature>
<dbReference type="InterPro" id="IPR001173">
    <property type="entry name" value="Glyco_trans_2-like"/>
</dbReference>
<evidence type="ECO:0000313" key="2">
    <source>
        <dbReference type="EMBL" id="MCU4741431.1"/>
    </source>
</evidence>
<organism evidence="2 3">
    <name type="scientific">Natronoglomus mannanivorans</name>
    <dbReference type="NCBI Taxonomy" id="2979990"/>
    <lineage>
        <taxon>Archaea</taxon>
        <taxon>Methanobacteriati</taxon>
        <taxon>Methanobacteriota</taxon>
        <taxon>Stenosarchaea group</taxon>
        <taxon>Halobacteria</taxon>
        <taxon>Halobacteriales</taxon>
        <taxon>Natrialbaceae</taxon>
        <taxon>Natronoglomus</taxon>
    </lineage>
</organism>
<evidence type="ECO:0000259" key="1">
    <source>
        <dbReference type="Pfam" id="PF00535"/>
    </source>
</evidence>
<dbReference type="InterPro" id="IPR029044">
    <property type="entry name" value="Nucleotide-diphossugar_trans"/>
</dbReference>